<dbReference type="InterPro" id="IPR019734">
    <property type="entry name" value="TPR_rpt"/>
</dbReference>
<sequence length="558" mass="61750">MMANPELMRMASESMKNLRPEDLRHAAEQLTHTRPDEMTEIGEKMANSTPEEIAAMRTRLDAQINYELNGTQMLKKQGNELHSQGKYNDALQKYLLAKNNLKGIPSSKGQALRLACSLNLMSCYLKTKQYDECIKEGSEVLAYDVKNVKALYRRGQAYRESGRLKDAVSDLRKAHEISPDDETIADVLSNAEERLAKEGDEPAPRGLVIEEINEEEEETVSSGDFKSSSSQSSVTQSQETNNSIKTERVASNGGLSSNSDHLQALKNNPEAMRSFQNFIANADPETLAAMNPGNSGEVSADMIRTASNMIGKMSPEELQRMFEMTSSFQGDNPIFRGGPLGANSDSFRPGSVPSNATPDMLKTAGDMMSKMSPEELQKMFEMASNLRGKDSFSMPTTALKTDGTSSDSGSRYSVDGESSFVNETNMGGESSSHGSFANLRSVPPSFPTSTADMQEQMRNQMKDPAMRQMFTSMIKNMSPEMMANMGEQFGFKLSPEDAAKAQQAMSSFSPEDLDKMMRWADRVQRGAESVKKTKNWLLARMRPILAYSNYQLVQSVDE</sequence>
<dbReference type="EMBL" id="BTGU01000024">
    <property type="protein sequence ID" value="GMN46948.1"/>
    <property type="molecule type" value="Genomic_DNA"/>
</dbReference>
<dbReference type="InterPro" id="IPR053319">
    <property type="entry name" value="OEP61"/>
</dbReference>
<keyword evidence="4" id="KW-1185">Reference proteome</keyword>
<protein>
    <recommendedName>
        <fullName evidence="5">Outer envelope protein 61</fullName>
    </recommendedName>
</protein>
<dbReference type="Pfam" id="PF00515">
    <property type="entry name" value="TPR_1"/>
    <property type="match status" value="1"/>
</dbReference>
<dbReference type="Gene3D" id="1.25.40.10">
    <property type="entry name" value="Tetratricopeptide repeat domain"/>
    <property type="match status" value="1"/>
</dbReference>
<evidence type="ECO:0000313" key="3">
    <source>
        <dbReference type="EMBL" id="GMN46948.1"/>
    </source>
</evidence>
<dbReference type="Proteomes" id="UP001187192">
    <property type="component" value="Unassembled WGS sequence"/>
</dbReference>
<dbReference type="SUPFAM" id="SSF48452">
    <property type="entry name" value="TPR-like"/>
    <property type="match status" value="1"/>
</dbReference>
<evidence type="ECO:0000313" key="4">
    <source>
        <dbReference type="Proteomes" id="UP001187192"/>
    </source>
</evidence>
<dbReference type="AlphaFoldDB" id="A0AA88AIZ0"/>
<dbReference type="PROSITE" id="PS50293">
    <property type="entry name" value="TPR_REGION"/>
    <property type="match status" value="1"/>
</dbReference>
<comment type="caution">
    <text evidence="3">The sequence shown here is derived from an EMBL/GenBank/DDBJ whole genome shotgun (WGS) entry which is preliminary data.</text>
</comment>
<dbReference type="PANTHER" id="PTHR48433">
    <property type="entry name" value="OUTER ENVELOPE PROTEIN 61-LIKE"/>
    <property type="match status" value="1"/>
</dbReference>
<evidence type="ECO:0000256" key="2">
    <source>
        <dbReference type="SAM" id="MobiDB-lite"/>
    </source>
</evidence>
<organism evidence="3 4">
    <name type="scientific">Ficus carica</name>
    <name type="common">Common fig</name>
    <dbReference type="NCBI Taxonomy" id="3494"/>
    <lineage>
        <taxon>Eukaryota</taxon>
        <taxon>Viridiplantae</taxon>
        <taxon>Streptophyta</taxon>
        <taxon>Embryophyta</taxon>
        <taxon>Tracheophyta</taxon>
        <taxon>Spermatophyta</taxon>
        <taxon>Magnoliopsida</taxon>
        <taxon>eudicotyledons</taxon>
        <taxon>Gunneridae</taxon>
        <taxon>Pentapetalae</taxon>
        <taxon>rosids</taxon>
        <taxon>fabids</taxon>
        <taxon>Rosales</taxon>
        <taxon>Moraceae</taxon>
        <taxon>Ficeae</taxon>
        <taxon>Ficus</taxon>
    </lineage>
</organism>
<proteinExistence type="predicted"/>
<gene>
    <name evidence="3" type="ORF">TIFTF001_016124</name>
</gene>
<dbReference type="PANTHER" id="PTHR48433:SF1">
    <property type="entry name" value="OUTER ENVELOPE PROTEIN 61-LIKE"/>
    <property type="match status" value="1"/>
</dbReference>
<feature type="compositionally biased region" description="Low complexity" evidence="2">
    <location>
        <begin position="221"/>
        <end position="238"/>
    </location>
</feature>
<name>A0AA88AIZ0_FICCA</name>
<keyword evidence="1" id="KW-0802">TPR repeat</keyword>
<feature type="region of interest" description="Disordered" evidence="2">
    <location>
        <begin position="215"/>
        <end position="262"/>
    </location>
</feature>
<evidence type="ECO:0000256" key="1">
    <source>
        <dbReference type="PROSITE-ProRule" id="PRU00339"/>
    </source>
</evidence>
<feature type="repeat" description="TPR" evidence="1">
    <location>
        <begin position="148"/>
        <end position="181"/>
    </location>
</feature>
<evidence type="ECO:0008006" key="5">
    <source>
        <dbReference type="Google" id="ProtNLM"/>
    </source>
</evidence>
<dbReference type="PROSITE" id="PS50005">
    <property type="entry name" value="TPR"/>
    <property type="match status" value="1"/>
</dbReference>
<dbReference type="InterPro" id="IPR011990">
    <property type="entry name" value="TPR-like_helical_dom_sf"/>
</dbReference>
<reference evidence="3" key="1">
    <citation type="submission" date="2023-07" db="EMBL/GenBank/DDBJ databases">
        <title>draft genome sequence of fig (Ficus carica).</title>
        <authorList>
            <person name="Takahashi T."/>
            <person name="Nishimura K."/>
        </authorList>
    </citation>
    <scope>NUCLEOTIDE SEQUENCE</scope>
</reference>
<accession>A0AA88AIZ0</accession>
<dbReference type="SMART" id="SM00028">
    <property type="entry name" value="TPR"/>
    <property type="match status" value="3"/>
</dbReference>